<organism evidence="1 2">
    <name type="scientific">Paramecium primaurelia</name>
    <dbReference type="NCBI Taxonomy" id="5886"/>
    <lineage>
        <taxon>Eukaryota</taxon>
        <taxon>Sar</taxon>
        <taxon>Alveolata</taxon>
        <taxon>Ciliophora</taxon>
        <taxon>Intramacronucleata</taxon>
        <taxon>Oligohymenophorea</taxon>
        <taxon>Peniculida</taxon>
        <taxon>Parameciidae</taxon>
        <taxon>Paramecium</taxon>
    </lineage>
</organism>
<keyword evidence="2" id="KW-1185">Reference proteome</keyword>
<name>A0A8S1PHM0_PARPR</name>
<accession>A0A8S1PHM0</accession>
<evidence type="ECO:0000313" key="1">
    <source>
        <dbReference type="EMBL" id="CAD8102697.1"/>
    </source>
</evidence>
<sequence>MHSHPDIDSLINIKLNSCKITDRGLSKTLIEEIVLFLNSYKIRTTEQDELINHSSYVYTQSLKKFNQIWNHSRQNHTINFNQSNIMFQVSLNGGFNSCQFLVGLRTFQKMIYRLLNEQQGVEYDNFLEMNFLTKFLQVLKELKKNNFELNQYILLIRQNRSDILIHSARTVDNSRTQYKRLKSI</sequence>
<dbReference type="Proteomes" id="UP000688137">
    <property type="component" value="Unassembled WGS sequence"/>
</dbReference>
<proteinExistence type="predicted"/>
<protein>
    <submittedName>
        <fullName evidence="1">Uncharacterized protein</fullName>
    </submittedName>
</protein>
<reference evidence="1" key="1">
    <citation type="submission" date="2021-01" db="EMBL/GenBank/DDBJ databases">
        <authorList>
            <consortium name="Genoscope - CEA"/>
            <person name="William W."/>
        </authorList>
    </citation>
    <scope>NUCLEOTIDE SEQUENCE</scope>
</reference>
<gene>
    <name evidence="1" type="ORF">PPRIM_AZ9-3.1.T1190035</name>
</gene>
<evidence type="ECO:0000313" key="2">
    <source>
        <dbReference type="Proteomes" id="UP000688137"/>
    </source>
</evidence>
<comment type="caution">
    <text evidence="1">The sequence shown here is derived from an EMBL/GenBank/DDBJ whole genome shotgun (WGS) entry which is preliminary data.</text>
</comment>
<dbReference type="EMBL" id="CAJJDM010000122">
    <property type="protein sequence ID" value="CAD8102697.1"/>
    <property type="molecule type" value="Genomic_DNA"/>
</dbReference>
<dbReference type="AlphaFoldDB" id="A0A8S1PHM0"/>
<dbReference type="OMA" id="RQNHTIN"/>